<dbReference type="EnsemblPlants" id="Pp3c15_19540V3.2">
    <property type="protein sequence ID" value="PAC:32928671.CDS.1"/>
    <property type="gene ID" value="Pp3c15_19540"/>
</dbReference>
<dbReference type="Gramene" id="Pp3c15_19480V3.2">
    <property type="protein sequence ID" value="PAC:32926805.CDS.1"/>
    <property type="gene ID" value="Pp3c15_19480"/>
</dbReference>
<dbReference type="AlphaFoldDB" id="A0A2K1JDS1"/>
<evidence type="ECO:0000313" key="6">
    <source>
        <dbReference type="Proteomes" id="UP000006727"/>
    </source>
</evidence>
<keyword evidence="6" id="KW-1185">Reference proteome</keyword>
<sequence>MAASGKLSALAMLLLVSLLVGTCAPGAHASGTVVGTAVKVVDEVPATAGKVIYVAVNGVQLLNGLVNIPPVVLSLLLGPLSVTVKVLAHDGKVHTYVYEGLLQSLLATVLGLVDALLQVVGLTVPLLEVIVRQDAHKCAGGIYVILRVLNPLKLLVKVDLPLCLTKVL</sequence>
<dbReference type="EMBL" id="ABEU02000015">
    <property type="protein sequence ID" value="PNR39672.1"/>
    <property type="molecule type" value="Genomic_DNA"/>
</dbReference>
<dbReference type="Gramene" id="Pp3c15_19540V3.1">
    <property type="protein sequence ID" value="PAC:32928670.CDS.1"/>
    <property type="gene ID" value="Pp3c15_19540"/>
</dbReference>
<dbReference type="EMBL" id="ABEU02000015">
    <property type="protein sequence ID" value="PNR39674.1"/>
    <property type="molecule type" value="Genomic_DNA"/>
</dbReference>
<dbReference type="Gramene" id="Pp3c15_19480V3.1">
    <property type="protein sequence ID" value="PAC:32926804.CDS.1"/>
    <property type="gene ID" value="Pp3c15_19480"/>
</dbReference>
<reference evidence="5" key="3">
    <citation type="submission" date="2020-12" db="UniProtKB">
        <authorList>
            <consortium name="EnsemblPlants"/>
        </authorList>
    </citation>
    <scope>IDENTIFICATION</scope>
</reference>
<keyword evidence="1" id="KW-0732">Signal</keyword>
<name>A0A2K1JDS1_PHYPA</name>
<feature type="signal peptide" evidence="1">
    <location>
        <begin position="1"/>
        <end position="29"/>
    </location>
</feature>
<dbReference type="Gramene" id="Pp3c15_19540V3.2">
    <property type="protein sequence ID" value="PAC:32928671.CDS.1"/>
    <property type="gene ID" value="Pp3c15_19540"/>
</dbReference>
<proteinExistence type="predicted"/>
<dbReference type="EnsemblPlants" id="Pp3c15_19480V3.2">
    <property type="protein sequence ID" value="PAC:32926805.CDS.1"/>
    <property type="gene ID" value="Pp3c15_19480"/>
</dbReference>
<dbReference type="InParanoid" id="A0A2K1JDS1"/>
<evidence type="ECO:0000313" key="3">
    <source>
        <dbReference type="EMBL" id="PNR39673.1"/>
    </source>
</evidence>
<evidence type="ECO:0000256" key="1">
    <source>
        <dbReference type="SAM" id="SignalP"/>
    </source>
</evidence>
<dbReference type="EMBL" id="ABEU02000015">
    <property type="protein sequence ID" value="PNR39673.1"/>
    <property type="molecule type" value="Genomic_DNA"/>
</dbReference>
<evidence type="ECO:0000313" key="4">
    <source>
        <dbReference type="EMBL" id="PNR39674.1"/>
    </source>
</evidence>
<accession>A0A2K1JDS1</accession>
<reference evidence="4 6" key="1">
    <citation type="journal article" date="2008" name="Science">
        <title>The Physcomitrella genome reveals evolutionary insights into the conquest of land by plants.</title>
        <authorList>
            <person name="Rensing S."/>
            <person name="Lang D."/>
            <person name="Zimmer A."/>
            <person name="Terry A."/>
            <person name="Salamov A."/>
            <person name="Shapiro H."/>
            <person name="Nishiyama T."/>
            <person name="Perroud P.-F."/>
            <person name="Lindquist E."/>
            <person name="Kamisugi Y."/>
            <person name="Tanahashi T."/>
            <person name="Sakakibara K."/>
            <person name="Fujita T."/>
            <person name="Oishi K."/>
            <person name="Shin-I T."/>
            <person name="Kuroki Y."/>
            <person name="Toyoda A."/>
            <person name="Suzuki Y."/>
            <person name="Hashimoto A."/>
            <person name="Yamaguchi K."/>
            <person name="Sugano A."/>
            <person name="Kohara Y."/>
            <person name="Fujiyama A."/>
            <person name="Anterola A."/>
            <person name="Aoki S."/>
            <person name="Ashton N."/>
            <person name="Barbazuk W.B."/>
            <person name="Barker E."/>
            <person name="Bennetzen J."/>
            <person name="Bezanilla M."/>
            <person name="Blankenship R."/>
            <person name="Cho S.H."/>
            <person name="Dutcher S."/>
            <person name="Estelle M."/>
            <person name="Fawcett J.A."/>
            <person name="Gundlach H."/>
            <person name="Hanada K."/>
            <person name="Heyl A."/>
            <person name="Hicks K.A."/>
            <person name="Hugh J."/>
            <person name="Lohr M."/>
            <person name="Mayer K."/>
            <person name="Melkozernov A."/>
            <person name="Murata T."/>
            <person name="Nelson D."/>
            <person name="Pils B."/>
            <person name="Prigge M."/>
            <person name="Reiss B."/>
            <person name="Renner T."/>
            <person name="Rombauts S."/>
            <person name="Rushton P."/>
            <person name="Sanderfoot A."/>
            <person name="Schween G."/>
            <person name="Shiu S.-H."/>
            <person name="Stueber K."/>
            <person name="Theodoulou F.L."/>
            <person name="Tu H."/>
            <person name="Van de Peer Y."/>
            <person name="Verrier P.J."/>
            <person name="Waters E."/>
            <person name="Wood A."/>
            <person name="Yang L."/>
            <person name="Cove D."/>
            <person name="Cuming A."/>
            <person name="Hasebe M."/>
            <person name="Lucas S."/>
            <person name="Mishler D.B."/>
            <person name="Reski R."/>
            <person name="Grigoriev I."/>
            <person name="Quatrano R.S."/>
            <person name="Boore J.L."/>
        </authorList>
    </citation>
    <scope>NUCLEOTIDE SEQUENCE [LARGE SCALE GENOMIC DNA]</scope>
    <source>
        <strain evidence="5 6">cv. Gransden 2004</strain>
    </source>
</reference>
<dbReference type="EnsemblPlants" id="Pp3c15_19540V3.1">
    <property type="protein sequence ID" value="PAC:32928670.CDS.1"/>
    <property type="gene ID" value="Pp3c15_19540"/>
</dbReference>
<organism evidence="4">
    <name type="scientific">Physcomitrium patens</name>
    <name type="common">Spreading-leaved earth moss</name>
    <name type="synonym">Physcomitrella patens</name>
    <dbReference type="NCBI Taxonomy" id="3218"/>
    <lineage>
        <taxon>Eukaryota</taxon>
        <taxon>Viridiplantae</taxon>
        <taxon>Streptophyta</taxon>
        <taxon>Embryophyta</taxon>
        <taxon>Bryophyta</taxon>
        <taxon>Bryophytina</taxon>
        <taxon>Bryopsida</taxon>
        <taxon>Funariidae</taxon>
        <taxon>Funariales</taxon>
        <taxon>Funariaceae</taxon>
        <taxon>Physcomitrium</taxon>
    </lineage>
</organism>
<feature type="chain" id="PRO_5014294047" evidence="1">
    <location>
        <begin position="30"/>
        <end position="168"/>
    </location>
</feature>
<evidence type="ECO:0000313" key="2">
    <source>
        <dbReference type="EMBL" id="PNR39672.1"/>
    </source>
</evidence>
<dbReference type="PaxDb" id="3218-PP1S206_2V6.1"/>
<protein>
    <submittedName>
        <fullName evidence="4 5">Uncharacterized protein</fullName>
    </submittedName>
</protein>
<gene>
    <name evidence="2" type="ORF">PHYPA_019951</name>
    <name evidence="3" type="ORF">PHYPA_019952</name>
    <name evidence="4" type="ORF">PHYPA_019953</name>
</gene>
<dbReference type="Gramene" id="Pp3c15_19570V3.1">
    <property type="protein sequence ID" value="PAC:32929769.CDS.1"/>
    <property type="gene ID" value="Pp3c15_19570"/>
</dbReference>
<reference evidence="4 6" key="2">
    <citation type="journal article" date="2018" name="Plant J.">
        <title>The Physcomitrella patens chromosome-scale assembly reveals moss genome structure and evolution.</title>
        <authorList>
            <person name="Lang D."/>
            <person name="Ullrich K.K."/>
            <person name="Murat F."/>
            <person name="Fuchs J."/>
            <person name="Jenkins J."/>
            <person name="Haas F.B."/>
            <person name="Piednoel M."/>
            <person name="Gundlach H."/>
            <person name="Van Bel M."/>
            <person name="Meyberg R."/>
            <person name="Vives C."/>
            <person name="Morata J."/>
            <person name="Symeonidi A."/>
            <person name="Hiss M."/>
            <person name="Muchero W."/>
            <person name="Kamisugi Y."/>
            <person name="Saleh O."/>
            <person name="Blanc G."/>
            <person name="Decker E.L."/>
            <person name="van Gessel N."/>
            <person name="Grimwood J."/>
            <person name="Hayes R.D."/>
            <person name="Graham S.W."/>
            <person name="Gunter L.E."/>
            <person name="McDaniel S.F."/>
            <person name="Hoernstein S.N.W."/>
            <person name="Larsson A."/>
            <person name="Li F.W."/>
            <person name="Perroud P.F."/>
            <person name="Phillips J."/>
            <person name="Ranjan P."/>
            <person name="Rokshar D.S."/>
            <person name="Rothfels C.J."/>
            <person name="Schneider L."/>
            <person name="Shu S."/>
            <person name="Stevenson D.W."/>
            <person name="Thummler F."/>
            <person name="Tillich M."/>
            <person name="Villarreal Aguilar J.C."/>
            <person name="Widiez T."/>
            <person name="Wong G.K."/>
            <person name="Wymore A."/>
            <person name="Zhang Y."/>
            <person name="Zimmer A.D."/>
            <person name="Quatrano R.S."/>
            <person name="Mayer K.F.X."/>
            <person name="Goodstein D."/>
            <person name="Casacuberta J.M."/>
            <person name="Vandepoele K."/>
            <person name="Reski R."/>
            <person name="Cuming A.C."/>
            <person name="Tuskan G.A."/>
            <person name="Maumus F."/>
            <person name="Salse J."/>
            <person name="Schmutz J."/>
            <person name="Rensing S.A."/>
        </authorList>
    </citation>
    <scope>NUCLEOTIDE SEQUENCE [LARGE SCALE GENOMIC DNA]</scope>
    <source>
        <strain evidence="5 6">cv. Gransden 2004</strain>
    </source>
</reference>
<dbReference type="Proteomes" id="UP000006727">
    <property type="component" value="Chromosome 15"/>
</dbReference>
<evidence type="ECO:0000313" key="5">
    <source>
        <dbReference type="EnsemblPlants" id="PAC:32926804.CDS.1"/>
    </source>
</evidence>
<dbReference type="EnsemblPlants" id="Pp3c15_19480V3.1">
    <property type="protein sequence ID" value="PAC:32926804.CDS.1"/>
    <property type="gene ID" value="Pp3c15_19480"/>
</dbReference>
<dbReference type="EnsemblPlants" id="Pp3c15_19570V3.1">
    <property type="protein sequence ID" value="PAC:32929769.CDS.1"/>
    <property type="gene ID" value="Pp3c15_19570"/>
</dbReference>